<comment type="caution">
    <text evidence="1">The sequence shown here is derived from an EMBL/GenBank/DDBJ whole genome shotgun (WGS) entry which is preliminary data.</text>
</comment>
<keyword evidence="2" id="KW-1185">Reference proteome</keyword>
<organism evidence="1 2">
    <name type="scientific">Recurvomyces mirabilis</name>
    <dbReference type="NCBI Taxonomy" id="574656"/>
    <lineage>
        <taxon>Eukaryota</taxon>
        <taxon>Fungi</taxon>
        <taxon>Dikarya</taxon>
        <taxon>Ascomycota</taxon>
        <taxon>Pezizomycotina</taxon>
        <taxon>Dothideomycetes</taxon>
        <taxon>Dothideomycetidae</taxon>
        <taxon>Mycosphaerellales</taxon>
        <taxon>Teratosphaeriaceae</taxon>
        <taxon>Recurvomyces</taxon>
    </lineage>
</organism>
<evidence type="ECO:0000313" key="1">
    <source>
        <dbReference type="EMBL" id="KAK3676829.1"/>
    </source>
</evidence>
<proteinExistence type="predicted"/>
<sequence>MAREQQKNLAQKFIESQGKWDTAAVESTLASDAKHDLLPASLGVGQKDNAGKLEVIKKMGAALDNKPVNIKILQTIQDVEQRKTALFVEKEYDFGAVQSFFVVNFNESNDKITHTVEFVNAEAQKKLMSRMG</sequence>
<evidence type="ECO:0000313" key="2">
    <source>
        <dbReference type="Proteomes" id="UP001274830"/>
    </source>
</evidence>
<accession>A0AAE0WS55</accession>
<protein>
    <submittedName>
        <fullName evidence="1">Uncharacterized protein</fullName>
    </submittedName>
</protein>
<dbReference type="Proteomes" id="UP001274830">
    <property type="component" value="Unassembled WGS sequence"/>
</dbReference>
<dbReference type="EMBL" id="JAUTXT010000008">
    <property type="protein sequence ID" value="KAK3676829.1"/>
    <property type="molecule type" value="Genomic_DNA"/>
</dbReference>
<name>A0AAE0WS55_9PEZI</name>
<dbReference type="AlphaFoldDB" id="A0AAE0WS55"/>
<gene>
    <name evidence="1" type="ORF">LTR78_003033</name>
</gene>
<reference evidence="1" key="1">
    <citation type="submission" date="2023-07" db="EMBL/GenBank/DDBJ databases">
        <title>Black Yeasts Isolated from many extreme environments.</title>
        <authorList>
            <person name="Coleine C."/>
            <person name="Stajich J.E."/>
            <person name="Selbmann L."/>
        </authorList>
    </citation>
    <scope>NUCLEOTIDE SEQUENCE</scope>
    <source>
        <strain evidence="1">CCFEE 5485</strain>
    </source>
</reference>